<evidence type="ECO:0000313" key="6">
    <source>
        <dbReference type="EMBL" id="OEU07877.1"/>
    </source>
</evidence>
<feature type="non-terminal residue" evidence="6">
    <location>
        <position position="100"/>
    </location>
</feature>
<keyword evidence="7" id="KW-1185">Reference proteome</keyword>
<accession>A0A1E7EPZ9</accession>
<gene>
    <name evidence="6" type="ORF">FRACYDRAFT_164782</name>
</gene>
<dbReference type="OrthoDB" id="48223at2759"/>
<evidence type="ECO:0000256" key="1">
    <source>
        <dbReference type="ARBA" id="ARBA00004123"/>
    </source>
</evidence>
<dbReference type="KEGG" id="fcy:FRACYDRAFT_164782"/>
<reference evidence="6 7" key="1">
    <citation type="submission" date="2016-09" db="EMBL/GenBank/DDBJ databases">
        <title>Extensive genetic diversity and differential bi-allelic expression allows diatom success in the polar Southern Ocean.</title>
        <authorList>
            <consortium name="DOE Joint Genome Institute"/>
            <person name="Mock T."/>
            <person name="Otillar R.P."/>
            <person name="Strauss J."/>
            <person name="Dupont C."/>
            <person name="Frickenhaus S."/>
            <person name="Maumus F."/>
            <person name="Mcmullan M."/>
            <person name="Sanges R."/>
            <person name="Schmutz J."/>
            <person name="Toseland A."/>
            <person name="Valas R."/>
            <person name="Veluchamy A."/>
            <person name="Ward B.J."/>
            <person name="Allen A."/>
            <person name="Barry K."/>
            <person name="Falciatore A."/>
            <person name="Ferrante M."/>
            <person name="Fortunato A.E."/>
            <person name="Gloeckner G."/>
            <person name="Gruber A."/>
            <person name="Hipkin R."/>
            <person name="Janech M."/>
            <person name="Kroth P."/>
            <person name="Leese F."/>
            <person name="Lindquist E."/>
            <person name="Lyon B.R."/>
            <person name="Martin J."/>
            <person name="Mayer C."/>
            <person name="Parker M."/>
            <person name="Quesneville H."/>
            <person name="Raymond J."/>
            <person name="Uhlig C."/>
            <person name="Valentin K.U."/>
            <person name="Worden A.Z."/>
            <person name="Armbrust E.V."/>
            <person name="Bowler C."/>
            <person name="Green B."/>
            <person name="Moulton V."/>
            <person name="Van Oosterhout C."/>
            <person name="Grigoriev I."/>
        </authorList>
    </citation>
    <scope>NUCLEOTIDE SEQUENCE [LARGE SCALE GENOMIC DNA]</scope>
    <source>
        <strain evidence="6 7">CCMP1102</strain>
    </source>
</reference>
<dbReference type="InterPro" id="IPR036388">
    <property type="entry name" value="WH-like_DNA-bd_sf"/>
</dbReference>
<dbReference type="SMART" id="SM00415">
    <property type="entry name" value="HSF"/>
    <property type="match status" value="1"/>
</dbReference>
<dbReference type="PANTHER" id="PTHR10015:SF206">
    <property type="entry name" value="HSF-TYPE DNA-BINDING DOMAIN-CONTAINING PROTEIN"/>
    <property type="match status" value="1"/>
</dbReference>
<dbReference type="InParanoid" id="A0A1E7EPZ9"/>
<dbReference type="Pfam" id="PF00447">
    <property type="entry name" value="HSF_DNA-bind"/>
    <property type="match status" value="1"/>
</dbReference>
<evidence type="ECO:0000313" key="7">
    <source>
        <dbReference type="Proteomes" id="UP000095751"/>
    </source>
</evidence>
<dbReference type="SUPFAM" id="SSF46785">
    <property type="entry name" value="Winged helix' DNA-binding domain"/>
    <property type="match status" value="1"/>
</dbReference>
<name>A0A1E7EPZ9_9STRA</name>
<evidence type="ECO:0000256" key="4">
    <source>
        <dbReference type="RuleBase" id="RU004020"/>
    </source>
</evidence>
<dbReference type="GO" id="GO:0005634">
    <property type="term" value="C:nucleus"/>
    <property type="evidence" value="ECO:0007669"/>
    <property type="project" value="UniProtKB-SubCell"/>
</dbReference>
<comment type="subcellular location">
    <subcellularLocation>
        <location evidence="1">Nucleus</location>
    </subcellularLocation>
</comment>
<dbReference type="Gene3D" id="1.10.10.10">
    <property type="entry name" value="Winged helix-like DNA-binding domain superfamily/Winged helix DNA-binding domain"/>
    <property type="match status" value="1"/>
</dbReference>
<dbReference type="GO" id="GO:0003700">
    <property type="term" value="F:DNA-binding transcription factor activity"/>
    <property type="evidence" value="ECO:0007669"/>
    <property type="project" value="InterPro"/>
</dbReference>
<keyword evidence="3" id="KW-0539">Nucleus</keyword>
<keyword evidence="6" id="KW-0346">Stress response</keyword>
<dbReference type="PRINTS" id="PR00056">
    <property type="entry name" value="HSFDOMAIN"/>
</dbReference>
<dbReference type="Proteomes" id="UP000095751">
    <property type="component" value="Unassembled WGS sequence"/>
</dbReference>
<dbReference type="AlphaFoldDB" id="A0A1E7EPZ9"/>
<dbReference type="GO" id="GO:0043565">
    <property type="term" value="F:sequence-specific DNA binding"/>
    <property type="evidence" value="ECO:0007669"/>
    <property type="project" value="InterPro"/>
</dbReference>
<comment type="similarity">
    <text evidence="4">Belongs to the HSF family.</text>
</comment>
<sequence>PFPHKLYDLMAKTDSRDVISWSADGTEFVVHDHARFASILLPIYFGHNQMRSFDRQLNYWEFERTNTNKISNKSFGGKSWKHPFFQKDRRDLLKEIVRKK</sequence>
<protein>
    <submittedName>
        <fullName evidence="6">Heat shock transcription factor maize</fullName>
    </submittedName>
</protein>
<organism evidence="6 7">
    <name type="scientific">Fragilariopsis cylindrus CCMP1102</name>
    <dbReference type="NCBI Taxonomy" id="635003"/>
    <lineage>
        <taxon>Eukaryota</taxon>
        <taxon>Sar</taxon>
        <taxon>Stramenopiles</taxon>
        <taxon>Ochrophyta</taxon>
        <taxon>Bacillariophyta</taxon>
        <taxon>Bacillariophyceae</taxon>
        <taxon>Bacillariophycidae</taxon>
        <taxon>Bacillariales</taxon>
        <taxon>Bacillariaceae</taxon>
        <taxon>Fragilariopsis</taxon>
    </lineage>
</organism>
<keyword evidence="2" id="KW-0238">DNA-binding</keyword>
<dbReference type="PANTHER" id="PTHR10015">
    <property type="entry name" value="HEAT SHOCK TRANSCRIPTION FACTOR"/>
    <property type="match status" value="1"/>
</dbReference>
<feature type="non-terminal residue" evidence="6">
    <location>
        <position position="1"/>
    </location>
</feature>
<proteinExistence type="inferred from homology"/>
<dbReference type="InterPro" id="IPR000232">
    <property type="entry name" value="HSF_DNA-bd"/>
</dbReference>
<dbReference type="InterPro" id="IPR036390">
    <property type="entry name" value="WH_DNA-bd_sf"/>
</dbReference>
<evidence type="ECO:0000259" key="5">
    <source>
        <dbReference type="SMART" id="SM00415"/>
    </source>
</evidence>
<feature type="domain" description="HSF-type DNA-binding" evidence="5">
    <location>
        <begin position="1"/>
        <end position="99"/>
    </location>
</feature>
<evidence type="ECO:0000256" key="2">
    <source>
        <dbReference type="ARBA" id="ARBA00023125"/>
    </source>
</evidence>
<dbReference type="EMBL" id="KV784383">
    <property type="protein sequence ID" value="OEU07877.1"/>
    <property type="molecule type" value="Genomic_DNA"/>
</dbReference>
<evidence type="ECO:0000256" key="3">
    <source>
        <dbReference type="ARBA" id="ARBA00023242"/>
    </source>
</evidence>